<dbReference type="GO" id="GO:0004497">
    <property type="term" value="F:monooxygenase activity"/>
    <property type="evidence" value="ECO:0007669"/>
    <property type="project" value="UniProtKB-KW"/>
</dbReference>
<keyword evidence="10" id="KW-1185">Reference proteome</keyword>
<evidence type="ECO:0000256" key="1">
    <source>
        <dbReference type="ARBA" id="ARBA00010617"/>
    </source>
</evidence>
<dbReference type="InterPro" id="IPR017972">
    <property type="entry name" value="Cyt_P450_CS"/>
</dbReference>
<comment type="similarity">
    <text evidence="1 7">Belongs to the cytochrome P450 family.</text>
</comment>
<dbReference type="eggNOG" id="KOG0156">
    <property type="taxonomic scope" value="Eukaryota"/>
</dbReference>
<feature type="binding site" description="axial binding residue" evidence="6">
    <location>
        <position position="320"/>
    </location>
    <ligand>
        <name>heme</name>
        <dbReference type="ChEBI" id="CHEBI:30413"/>
    </ligand>
    <ligandPart>
        <name>Fe</name>
        <dbReference type="ChEBI" id="CHEBI:18248"/>
    </ligandPart>
</feature>
<dbReference type="EMBL" id="KI392350">
    <property type="protein sequence ID" value="ERN17397.1"/>
    <property type="molecule type" value="Genomic_DNA"/>
</dbReference>
<evidence type="ECO:0000256" key="2">
    <source>
        <dbReference type="ARBA" id="ARBA00022617"/>
    </source>
</evidence>
<gene>
    <name evidence="9" type="ORF">AMTR_s00037p00209340</name>
</gene>
<dbReference type="PRINTS" id="PR00385">
    <property type="entry name" value="P450"/>
</dbReference>
<evidence type="ECO:0008006" key="11">
    <source>
        <dbReference type="Google" id="ProtNLM"/>
    </source>
</evidence>
<dbReference type="InterPro" id="IPR002401">
    <property type="entry name" value="Cyt_P450_E_grp-I"/>
</dbReference>
<dbReference type="GO" id="GO:0020037">
    <property type="term" value="F:heme binding"/>
    <property type="evidence" value="ECO:0007669"/>
    <property type="project" value="InterPro"/>
</dbReference>
<organism evidence="9 10">
    <name type="scientific">Amborella trichopoda</name>
    <dbReference type="NCBI Taxonomy" id="13333"/>
    <lineage>
        <taxon>Eukaryota</taxon>
        <taxon>Viridiplantae</taxon>
        <taxon>Streptophyta</taxon>
        <taxon>Embryophyta</taxon>
        <taxon>Tracheophyta</taxon>
        <taxon>Spermatophyta</taxon>
        <taxon>Magnoliopsida</taxon>
        <taxon>Amborellales</taxon>
        <taxon>Amborellaceae</taxon>
        <taxon>Amborella</taxon>
    </lineage>
</organism>
<keyword evidence="3 6" id="KW-0479">Metal-binding</keyword>
<dbReference type="PROSITE" id="PS00086">
    <property type="entry name" value="CYTOCHROME_P450"/>
    <property type="match status" value="1"/>
</dbReference>
<reference evidence="10" key="1">
    <citation type="journal article" date="2013" name="Science">
        <title>The Amborella genome and the evolution of flowering plants.</title>
        <authorList>
            <consortium name="Amborella Genome Project"/>
        </authorList>
    </citation>
    <scope>NUCLEOTIDE SEQUENCE [LARGE SCALE GENOMIC DNA]</scope>
</reference>
<keyword evidence="5 6" id="KW-0408">Iron</keyword>
<dbReference type="Gramene" id="ERN17397">
    <property type="protein sequence ID" value="ERN17397"/>
    <property type="gene ID" value="AMTR_s00037p00209340"/>
</dbReference>
<dbReference type="PRINTS" id="PR00463">
    <property type="entry name" value="EP450I"/>
</dbReference>
<accession>U5D7K0</accession>
<dbReference type="InterPro" id="IPR001128">
    <property type="entry name" value="Cyt_P450"/>
</dbReference>
<evidence type="ECO:0000256" key="8">
    <source>
        <dbReference type="SAM" id="MobiDB-lite"/>
    </source>
</evidence>
<dbReference type="PANTHER" id="PTHR47955">
    <property type="entry name" value="CYTOCHROME P450 FAMILY 71 PROTEIN"/>
    <property type="match status" value="1"/>
</dbReference>
<dbReference type="Pfam" id="PF00067">
    <property type="entry name" value="p450"/>
    <property type="match status" value="1"/>
</dbReference>
<keyword evidence="2 6" id="KW-0349">Heme</keyword>
<feature type="compositionally biased region" description="Polar residues" evidence="8">
    <location>
        <begin position="10"/>
        <end position="19"/>
    </location>
</feature>
<keyword evidence="4 7" id="KW-0560">Oxidoreductase</keyword>
<comment type="cofactor">
    <cofactor evidence="6">
        <name>heme</name>
        <dbReference type="ChEBI" id="CHEBI:30413"/>
    </cofactor>
</comment>
<keyword evidence="7" id="KW-0503">Monooxygenase</keyword>
<sequence length="350" mass="39156">MDRVFPPPSTNNFLLASQLQEDRPSRKRPPSPPKLPFIGNLHQISPLLHRSLRDLSEEAWPFHARLSPDTHGLLSTNGGGLPEDIRCNLCEVESFGYVREEEVVRLIQAISSSNGEPEPPIPLAHYEILHDHEEPHCKSSPGEQQKEDLIDELLELQMDETLEFHLTRDNIKAIIVDIFGAGADSTTNALAWAMAELIRNPKAMEKAQNEVRRIAGTREMLNGSDMQEVCYLKLVIHGDSTTLPYSSSTNPRETLATCTVNGYEIATETRVIINAWAIGTDPDYWGCSEEFIPERFTDSPMDYKGNDFKYIPFGAGRRGCPGALGFLLEDKNAIGYLQALDWGASESNHR</sequence>
<dbReference type="Proteomes" id="UP000017836">
    <property type="component" value="Unassembled WGS sequence"/>
</dbReference>
<dbReference type="PANTHER" id="PTHR47955:SF8">
    <property type="entry name" value="CYTOCHROME P450 71D11-LIKE"/>
    <property type="match status" value="1"/>
</dbReference>
<evidence type="ECO:0000313" key="9">
    <source>
        <dbReference type="EMBL" id="ERN17397.1"/>
    </source>
</evidence>
<dbReference type="Gene3D" id="1.10.630.10">
    <property type="entry name" value="Cytochrome P450"/>
    <property type="match status" value="1"/>
</dbReference>
<proteinExistence type="inferred from homology"/>
<name>U5D7K0_AMBTC</name>
<evidence type="ECO:0000256" key="6">
    <source>
        <dbReference type="PIRSR" id="PIRSR602401-1"/>
    </source>
</evidence>
<dbReference type="AlphaFoldDB" id="U5D7K0"/>
<evidence type="ECO:0000256" key="4">
    <source>
        <dbReference type="ARBA" id="ARBA00023002"/>
    </source>
</evidence>
<dbReference type="GO" id="GO:0016705">
    <property type="term" value="F:oxidoreductase activity, acting on paired donors, with incorporation or reduction of molecular oxygen"/>
    <property type="evidence" value="ECO:0007669"/>
    <property type="project" value="InterPro"/>
</dbReference>
<dbReference type="InterPro" id="IPR036396">
    <property type="entry name" value="Cyt_P450_sf"/>
</dbReference>
<dbReference type="SUPFAM" id="SSF48264">
    <property type="entry name" value="Cytochrome P450"/>
    <property type="match status" value="1"/>
</dbReference>
<dbReference type="HOGENOM" id="CLU_793081_0_0_1"/>
<dbReference type="STRING" id="13333.U5D7K0"/>
<evidence type="ECO:0000256" key="7">
    <source>
        <dbReference type="RuleBase" id="RU000461"/>
    </source>
</evidence>
<feature type="region of interest" description="Disordered" evidence="8">
    <location>
        <begin position="1"/>
        <end position="36"/>
    </location>
</feature>
<protein>
    <recommendedName>
        <fullName evidence="11">Cytochrome P450</fullName>
    </recommendedName>
</protein>
<evidence type="ECO:0000256" key="5">
    <source>
        <dbReference type="ARBA" id="ARBA00023004"/>
    </source>
</evidence>
<evidence type="ECO:0000313" key="10">
    <source>
        <dbReference type="Proteomes" id="UP000017836"/>
    </source>
</evidence>
<dbReference type="GO" id="GO:0005506">
    <property type="term" value="F:iron ion binding"/>
    <property type="evidence" value="ECO:0007669"/>
    <property type="project" value="InterPro"/>
</dbReference>
<evidence type="ECO:0000256" key="3">
    <source>
        <dbReference type="ARBA" id="ARBA00022723"/>
    </source>
</evidence>